<accession>A0ABR3NSI1</accession>
<reference evidence="1 2" key="1">
    <citation type="submission" date="2023-09" db="EMBL/GenBank/DDBJ databases">
        <authorList>
            <person name="Wang M."/>
        </authorList>
    </citation>
    <scope>NUCLEOTIDE SEQUENCE [LARGE SCALE GENOMIC DNA]</scope>
    <source>
        <strain evidence="1">GT-2023</strain>
        <tissue evidence="1">Liver</tissue>
    </source>
</reference>
<keyword evidence="2" id="KW-1185">Reference proteome</keyword>
<organism evidence="1 2">
    <name type="scientific">Cirrhinus molitorella</name>
    <name type="common">mud carp</name>
    <dbReference type="NCBI Taxonomy" id="172907"/>
    <lineage>
        <taxon>Eukaryota</taxon>
        <taxon>Metazoa</taxon>
        <taxon>Chordata</taxon>
        <taxon>Craniata</taxon>
        <taxon>Vertebrata</taxon>
        <taxon>Euteleostomi</taxon>
        <taxon>Actinopterygii</taxon>
        <taxon>Neopterygii</taxon>
        <taxon>Teleostei</taxon>
        <taxon>Ostariophysi</taxon>
        <taxon>Cypriniformes</taxon>
        <taxon>Cyprinidae</taxon>
        <taxon>Labeoninae</taxon>
        <taxon>Labeonini</taxon>
        <taxon>Cirrhinus</taxon>
    </lineage>
</organism>
<evidence type="ECO:0000313" key="1">
    <source>
        <dbReference type="EMBL" id="KAL1279505.1"/>
    </source>
</evidence>
<gene>
    <name evidence="1" type="ORF">QQF64_026178</name>
</gene>
<comment type="caution">
    <text evidence="1">The sequence shown here is derived from an EMBL/GenBank/DDBJ whole genome shotgun (WGS) entry which is preliminary data.</text>
</comment>
<protein>
    <submittedName>
        <fullName evidence="1">Uncharacterized protein</fullName>
    </submittedName>
</protein>
<dbReference type="Proteomes" id="UP001558613">
    <property type="component" value="Unassembled WGS sequence"/>
</dbReference>
<sequence length="220" mass="24279">MKRSSESEHSSYSPPSCHTVQLTVCLVLPCIQTSLAVDLLTCSSALSQVSSLCCKPLLAATEIYNKRIPCVPAWPFASAVSSVLKSVVILDFIIGHLSYLLSTWPHSLDCLMPHSPFLFQNEEASIRPSNEHPCGSSWHSPRERLALQQAATSLRQQGLEVCSFAQFFWTMAKGLEYPDSTPSKRLADPYTTRVILQRPCQYPLLVESSSRSSSDSNGEV</sequence>
<proteinExistence type="predicted"/>
<evidence type="ECO:0000313" key="2">
    <source>
        <dbReference type="Proteomes" id="UP001558613"/>
    </source>
</evidence>
<dbReference type="EMBL" id="JAYMGO010000003">
    <property type="protein sequence ID" value="KAL1279505.1"/>
    <property type="molecule type" value="Genomic_DNA"/>
</dbReference>
<name>A0ABR3NSI1_9TELE</name>